<feature type="compositionally biased region" description="Pro residues" evidence="1">
    <location>
        <begin position="131"/>
        <end position="140"/>
    </location>
</feature>
<proteinExistence type="predicted"/>
<name>A0A8H3J1T8_9LECA</name>
<evidence type="ECO:0000313" key="2">
    <source>
        <dbReference type="EMBL" id="CAF9939088.1"/>
    </source>
</evidence>
<evidence type="ECO:0000313" key="3">
    <source>
        <dbReference type="Proteomes" id="UP000664521"/>
    </source>
</evidence>
<sequence length="249" mass="27350">GALAGEKSDCILLANTSYNDQMWQLMINRGAKNDYTLPPDKNREQGTQKNLPGPIPINKIKADWEGESKEVLLAKPDMLPQGVRDCPRAHLVPPRAAKKSQISAATGEKRKGESNVSPSFVASTAAVGIPPSYPPPPFPRPSADLNHGKVMDSSFDWETEEWTHYYETGTKVTSPSIDNLDAPAQKKQRKEPSNQRSFDNQPQNDQTQSTTSASMELDPSSADPILSLGIEELQINKKADNDSDTYESD</sequence>
<comment type="caution">
    <text evidence="2">The sequence shown here is derived from an EMBL/GenBank/DDBJ whole genome shotgun (WGS) entry which is preliminary data.</text>
</comment>
<dbReference type="AlphaFoldDB" id="A0A8H3J1T8"/>
<feature type="region of interest" description="Disordered" evidence="1">
    <location>
        <begin position="32"/>
        <end position="58"/>
    </location>
</feature>
<feature type="compositionally biased region" description="Polar residues" evidence="1">
    <location>
        <begin position="194"/>
        <end position="214"/>
    </location>
</feature>
<feature type="non-terminal residue" evidence="2">
    <location>
        <position position="1"/>
    </location>
</feature>
<protein>
    <submittedName>
        <fullName evidence="2">Uncharacterized protein</fullName>
    </submittedName>
</protein>
<feature type="region of interest" description="Disordered" evidence="1">
    <location>
        <begin position="80"/>
        <end position="145"/>
    </location>
</feature>
<reference evidence="2" key="1">
    <citation type="submission" date="2021-03" db="EMBL/GenBank/DDBJ databases">
        <authorList>
            <person name="Tagirdzhanova G."/>
        </authorList>
    </citation>
    <scope>NUCLEOTIDE SEQUENCE</scope>
</reference>
<feature type="region of interest" description="Disordered" evidence="1">
    <location>
        <begin position="168"/>
        <end position="227"/>
    </location>
</feature>
<dbReference type="Proteomes" id="UP000664521">
    <property type="component" value="Unassembled WGS sequence"/>
</dbReference>
<keyword evidence="3" id="KW-1185">Reference proteome</keyword>
<organism evidence="2 3">
    <name type="scientific">Heterodermia speciosa</name>
    <dbReference type="NCBI Taxonomy" id="116794"/>
    <lineage>
        <taxon>Eukaryota</taxon>
        <taxon>Fungi</taxon>
        <taxon>Dikarya</taxon>
        <taxon>Ascomycota</taxon>
        <taxon>Pezizomycotina</taxon>
        <taxon>Lecanoromycetes</taxon>
        <taxon>OSLEUM clade</taxon>
        <taxon>Lecanoromycetidae</taxon>
        <taxon>Caliciales</taxon>
        <taxon>Physciaceae</taxon>
        <taxon>Heterodermia</taxon>
    </lineage>
</organism>
<gene>
    <name evidence="2" type="ORF">HETSPECPRED_001482</name>
</gene>
<dbReference type="EMBL" id="CAJPDS010000124">
    <property type="protein sequence ID" value="CAF9939088.1"/>
    <property type="molecule type" value="Genomic_DNA"/>
</dbReference>
<accession>A0A8H3J1T8</accession>
<evidence type="ECO:0000256" key="1">
    <source>
        <dbReference type="SAM" id="MobiDB-lite"/>
    </source>
</evidence>
<dbReference type="OrthoDB" id="3943685at2759"/>